<dbReference type="AlphaFoldDB" id="A0AAD4EZK9"/>
<feature type="repeat" description="TPR" evidence="4">
    <location>
        <begin position="204"/>
        <end position="237"/>
    </location>
</feature>
<evidence type="ECO:0000256" key="5">
    <source>
        <dbReference type="SAM" id="MobiDB-lite"/>
    </source>
</evidence>
<comment type="caution">
    <text evidence="7">The sequence shown here is derived from an EMBL/GenBank/DDBJ whole genome shotgun (WGS) entry which is preliminary data.</text>
</comment>
<dbReference type="EMBL" id="JAHCVI010000001">
    <property type="protein sequence ID" value="KAG7290275.1"/>
    <property type="molecule type" value="Genomic_DNA"/>
</dbReference>
<evidence type="ECO:0000313" key="8">
    <source>
        <dbReference type="Proteomes" id="UP001197093"/>
    </source>
</evidence>
<dbReference type="FunFam" id="1.25.40.10:FF:000097">
    <property type="entry name" value="DnaJ homolog subfamily C member 7 homolog"/>
    <property type="match status" value="1"/>
</dbReference>
<evidence type="ECO:0000256" key="2">
    <source>
        <dbReference type="ARBA" id="ARBA00022803"/>
    </source>
</evidence>
<dbReference type="SUPFAM" id="SSF48452">
    <property type="entry name" value="TPR-like"/>
    <property type="match status" value="2"/>
</dbReference>
<dbReference type="PROSITE" id="PS00636">
    <property type="entry name" value="DNAJ_1"/>
    <property type="match status" value="1"/>
</dbReference>
<feature type="domain" description="J" evidence="6">
    <location>
        <begin position="561"/>
        <end position="626"/>
    </location>
</feature>
<sequence>MKFFSKISSKKPNSADEEEDDHAGFYDSSQPSSPTKSPTKSSGSRSPTKKASSQRPTSPTSRESKSQQSPRTSRPFARHPTDPGLSSSRRKKIDPDTHPLNLPPEQRKRLSELSAMSARNSMDVDKEPVNGGNPSSPSPQTQQQQQQQYQQRPSNPPSHQNSFTVPVTNGAEAPANGVADEAVPAPPPHRSQPSSPVQSEAEQAEAFKNEGNKFFKAGDYTHAVEFYTKAVVLQPNSATYLGNRAAAYMSAGKYSDALEDCKRAVELDPHNPKILLRLARIYTSLGQPEEAIATFGRIHPAPSAKDMAAAKDMLRHVRAAQQALKDGTAASMVLYPLDMAEKLLGIGALKPRKWQLMRGEALLKMGDANSLGEVQNIAMSLLRLNSQDPEALVLRGRALYSQGENDKAVQHFRKALSCDPDFRDAIKWLRTVQKLERMKEEGNSQYKAGRWQAALDLYTSALEVDPTNKGTNSKILQNRALCRLKLKQYDEAIADCEKAISLDPQYMKARKTKANALGLAEKWEAAVREWKAIQELDPEDRTIAKEVRKAELELKKSQRKDYYKILGIEKSAGDQEIKKAYRKLAIVHHPDKNPGDANAEARFKDISEAYETLSDPQKRERYDSGVDLADPADMFGGGGMGNIDPEIIFSMMGGGGPFGGGGMGGGMGGGFPGGGGFGFDQRGRGRGGFSQSFHYS</sequence>
<keyword evidence="1" id="KW-0677">Repeat</keyword>
<feature type="compositionally biased region" description="Polar residues" evidence="5">
    <location>
        <begin position="1"/>
        <end position="12"/>
    </location>
</feature>
<dbReference type="Pfam" id="PF00226">
    <property type="entry name" value="DnaJ"/>
    <property type="match status" value="1"/>
</dbReference>
<feature type="compositionally biased region" description="Low complexity" evidence="5">
    <location>
        <begin position="28"/>
        <end position="50"/>
    </location>
</feature>
<accession>A0AAD4EZK9</accession>
<feature type="compositionally biased region" description="Low complexity" evidence="5">
    <location>
        <begin position="134"/>
        <end position="153"/>
    </location>
</feature>
<dbReference type="SMART" id="SM00028">
    <property type="entry name" value="TPR"/>
    <property type="match status" value="7"/>
</dbReference>
<dbReference type="PROSITE" id="PS50005">
    <property type="entry name" value="TPR"/>
    <property type="match status" value="5"/>
</dbReference>
<dbReference type="InterPro" id="IPR001623">
    <property type="entry name" value="DnaJ_domain"/>
</dbReference>
<dbReference type="SMART" id="SM00271">
    <property type="entry name" value="DnaJ"/>
    <property type="match status" value="1"/>
</dbReference>
<feature type="repeat" description="TPR" evidence="4">
    <location>
        <begin position="435"/>
        <end position="468"/>
    </location>
</feature>
<feature type="repeat" description="TPR" evidence="4">
    <location>
        <begin position="238"/>
        <end position="271"/>
    </location>
</feature>
<dbReference type="PROSITE" id="PS50076">
    <property type="entry name" value="DNAJ_2"/>
    <property type="match status" value="1"/>
</dbReference>
<proteinExistence type="predicted"/>
<evidence type="ECO:0000259" key="6">
    <source>
        <dbReference type="PROSITE" id="PS50076"/>
    </source>
</evidence>
<dbReference type="InterPro" id="IPR036869">
    <property type="entry name" value="J_dom_sf"/>
</dbReference>
<organism evidence="7 8">
    <name type="scientific">Staphylotrichum longicolle</name>
    <dbReference type="NCBI Taxonomy" id="669026"/>
    <lineage>
        <taxon>Eukaryota</taxon>
        <taxon>Fungi</taxon>
        <taxon>Dikarya</taxon>
        <taxon>Ascomycota</taxon>
        <taxon>Pezizomycotina</taxon>
        <taxon>Sordariomycetes</taxon>
        <taxon>Sordariomycetidae</taxon>
        <taxon>Sordariales</taxon>
        <taxon>Chaetomiaceae</taxon>
        <taxon>Staphylotrichum</taxon>
    </lineage>
</organism>
<dbReference type="Gene3D" id="1.25.40.10">
    <property type="entry name" value="Tetratricopeptide repeat domain"/>
    <property type="match status" value="1"/>
</dbReference>
<dbReference type="SUPFAM" id="SSF46565">
    <property type="entry name" value="Chaperone J-domain"/>
    <property type="match status" value="1"/>
</dbReference>
<dbReference type="InterPro" id="IPR019734">
    <property type="entry name" value="TPR_rpt"/>
</dbReference>
<feature type="compositionally biased region" description="Polar residues" evidence="5">
    <location>
        <begin position="191"/>
        <end position="201"/>
    </location>
</feature>
<dbReference type="FunFam" id="1.10.287.110:FF:000055">
    <property type="entry name" value="DnaJ subfamily C member 7"/>
    <property type="match status" value="1"/>
</dbReference>
<feature type="region of interest" description="Disordered" evidence="5">
    <location>
        <begin position="1"/>
        <end position="202"/>
    </location>
</feature>
<reference evidence="7" key="1">
    <citation type="submission" date="2023-02" db="EMBL/GenBank/DDBJ databases">
        <authorList>
            <person name="Palmer J.M."/>
        </authorList>
    </citation>
    <scope>NUCLEOTIDE SEQUENCE</scope>
    <source>
        <strain evidence="7">FW57</strain>
    </source>
</reference>
<dbReference type="InterPro" id="IPR052758">
    <property type="entry name" value="SRC_co-chaperone"/>
</dbReference>
<evidence type="ECO:0000256" key="1">
    <source>
        <dbReference type="ARBA" id="ARBA00022737"/>
    </source>
</evidence>
<keyword evidence="3" id="KW-0143">Chaperone</keyword>
<dbReference type="CDD" id="cd06257">
    <property type="entry name" value="DnaJ"/>
    <property type="match status" value="1"/>
</dbReference>
<keyword evidence="8" id="KW-1185">Reference proteome</keyword>
<dbReference type="PROSITE" id="PS50293">
    <property type="entry name" value="TPR_REGION"/>
    <property type="match status" value="3"/>
</dbReference>
<feature type="repeat" description="TPR" evidence="4">
    <location>
        <begin position="473"/>
        <end position="506"/>
    </location>
</feature>
<evidence type="ECO:0000256" key="4">
    <source>
        <dbReference type="PROSITE-ProRule" id="PRU00339"/>
    </source>
</evidence>
<name>A0AAD4EZK9_9PEZI</name>
<dbReference type="PANTHER" id="PTHR44200:SF1">
    <property type="entry name" value="DNAJ HOMOLOG SUBFAMILY C MEMBER 7"/>
    <property type="match status" value="1"/>
</dbReference>
<dbReference type="Gene3D" id="1.10.287.110">
    <property type="entry name" value="DnaJ domain"/>
    <property type="match status" value="1"/>
</dbReference>
<dbReference type="Proteomes" id="UP001197093">
    <property type="component" value="Unassembled WGS sequence"/>
</dbReference>
<gene>
    <name evidence="7" type="ORF">NEMBOFW57_000274</name>
</gene>
<feature type="compositionally biased region" description="Polar residues" evidence="5">
    <location>
        <begin position="51"/>
        <end position="72"/>
    </location>
</feature>
<dbReference type="PRINTS" id="PR00625">
    <property type="entry name" value="JDOMAIN"/>
</dbReference>
<evidence type="ECO:0000313" key="7">
    <source>
        <dbReference type="EMBL" id="KAG7290275.1"/>
    </source>
</evidence>
<protein>
    <recommendedName>
        <fullName evidence="6">J domain-containing protein</fullName>
    </recommendedName>
</protein>
<keyword evidence="2 4" id="KW-0802">TPR repeat</keyword>
<dbReference type="InterPro" id="IPR018253">
    <property type="entry name" value="DnaJ_domain_CS"/>
</dbReference>
<dbReference type="Pfam" id="PF00515">
    <property type="entry name" value="TPR_1"/>
    <property type="match status" value="2"/>
</dbReference>
<feature type="repeat" description="TPR" evidence="4">
    <location>
        <begin position="389"/>
        <end position="422"/>
    </location>
</feature>
<dbReference type="PANTHER" id="PTHR44200">
    <property type="entry name" value="DNAJ HOMOLOG SUBFAMILY C MEMBER 7"/>
    <property type="match status" value="1"/>
</dbReference>
<dbReference type="Pfam" id="PF14559">
    <property type="entry name" value="TPR_19"/>
    <property type="match status" value="1"/>
</dbReference>
<evidence type="ECO:0000256" key="3">
    <source>
        <dbReference type="ARBA" id="ARBA00023186"/>
    </source>
</evidence>
<dbReference type="InterPro" id="IPR011990">
    <property type="entry name" value="TPR-like_helical_dom_sf"/>
</dbReference>